<evidence type="ECO:0000313" key="2">
    <source>
        <dbReference type="EMBL" id="EGD45817.1"/>
    </source>
</evidence>
<feature type="domain" description="Phosphoadenosine phosphosulphate reductase" evidence="1">
    <location>
        <begin position="71"/>
        <end position="135"/>
    </location>
</feature>
<dbReference type="Gene3D" id="3.40.50.620">
    <property type="entry name" value="HUPs"/>
    <property type="match status" value="1"/>
</dbReference>
<comment type="caution">
    <text evidence="2">The sequence shown here is derived from an EMBL/GenBank/DDBJ whole genome shotgun (WGS) entry which is preliminary data.</text>
</comment>
<dbReference type="STRING" id="588581.Cpap_0186"/>
<evidence type="ECO:0000259" key="1">
    <source>
        <dbReference type="Pfam" id="PF01507"/>
    </source>
</evidence>
<dbReference type="EMBL" id="ACXX02000020">
    <property type="protein sequence ID" value="EGD45817.1"/>
    <property type="molecule type" value="Genomic_DNA"/>
</dbReference>
<protein>
    <submittedName>
        <fullName evidence="2">Phosphoadenosine phosphosulfate reductase</fullName>
    </submittedName>
</protein>
<keyword evidence="3" id="KW-1185">Reference proteome</keyword>
<dbReference type="InterPro" id="IPR050128">
    <property type="entry name" value="Sulfate_adenylyltrnsfr_sub2"/>
</dbReference>
<dbReference type="AlphaFoldDB" id="F1TIK0"/>
<name>F1TIK0_9FIRM</name>
<dbReference type="InterPro" id="IPR014729">
    <property type="entry name" value="Rossmann-like_a/b/a_fold"/>
</dbReference>
<dbReference type="PANTHER" id="PTHR43196">
    <property type="entry name" value="SULFATE ADENYLYLTRANSFERASE SUBUNIT 2"/>
    <property type="match status" value="1"/>
</dbReference>
<dbReference type="SUPFAM" id="SSF52402">
    <property type="entry name" value="Adenine nucleotide alpha hydrolases-like"/>
    <property type="match status" value="1"/>
</dbReference>
<dbReference type="eggNOG" id="COG0175">
    <property type="taxonomic scope" value="Bacteria"/>
</dbReference>
<accession>F1TIK0</accession>
<dbReference type="RefSeq" id="WP_004622488.1">
    <property type="nucleotide sequence ID" value="NZ_ACXX02000020.1"/>
</dbReference>
<proteinExistence type="predicted"/>
<reference evidence="2" key="1">
    <citation type="submission" date="2009-07" db="EMBL/GenBank/DDBJ databases">
        <authorList>
            <consortium name="US DOE Joint Genome Institute (JGI-PGF)"/>
            <person name="Lucas S."/>
            <person name="Copeland A."/>
            <person name="Lapidus A."/>
            <person name="Glavina del Rio T."/>
            <person name="Tice H."/>
            <person name="Bruce D."/>
            <person name="Goodwin L."/>
            <person name="Pitluck S."/>
            <person name="Larimer F."/>
            <person name="Land M.L."/>
            <person name="Mouttaki H."/>
            <person name="He Z."/>
            <person name="Zhou J."/>
            <person name="Hemme C.L."/>
        </authorList>
    </citation>
    <scope>NUCLEOTIDE SEQUENCE [LARGE SCALE GENOMIC DNA]</scope>
    <source>
        <strain evidence="2">DSM 2782</strain>
    </source>
</reference>
<feature type="domain" description="Phosphoadenosine phosphosulphate reductase" evidence="1">
    <location>
        <begin position="159"/>
        <end position="288"/>
    </location>
</feature>
<gene>
    <name evidence="2" type="ORF">Cpap_0186</name>
</gene>
<evidence type="ECO:0000313" key="3">
    <source>
        <dbReference type="Proteomes" id="UP000003860"/>
    </source>
</evidence>
<organism evidence="2 3">
    <name type="scientific">Ruminiclostridium papyrosolvens DSM 2782</name>
    <dbReference type="NCBI Taxonomy" id="588581"/>
    <lineage>
        <taxon>Bacteria</taxon>
        <taxon>Bacillati</taxon>
        <taxon>Bacillota</taxon>
        <taxon>Clostridia</taxon>
        <taxon>Eubacteriales</taxon>
        <taxon>Oscillospiraceae</taxon>
        <taxon>Ruminiclostridium</taxon>
    </lineage>
</organism>
<reference evidence="2" key="2">
    <citation type="submission" date="2011-01" db="EMBL/GenBank/DDBJ databases">
        <title>The Non-contiguous Finished genome of Clostridium papyrosolvens.</title>
        <authorList>
            <person name="Lucas S."/>
            <person name="Copeland A."/>
            <person name="Lapidus A."/>
            <person name="Cheng J.-F."/>
            <person name="Goodwin L."/>
            <person name="Pitluck S."/>
            <person name="Misra M."/>
            <person name="Chertkov O."/>
            <person name="Detter J.C."/>
            <person name="Han C."/>
            <person name="Tapia R."/>
            <person name="Land M."/>
            <person name="Hauser L."/>
            <person name="Kyrpides N."/>
            <person name="Ivanova N."/>
            <person name="Pagani I."/>
            <person name="Mouttaki H."/>
            <person name="He Z."/>
            <person name="Zhou J."/>
            <person name="Hemme C.L."/>
            <person name="Woyke T."/>
        </authorList>
    </citation>
    <scope>NUCLEOTIDE SEQUENCE [LARGE SCALE GENOMIC DNA]</scope>
    <source>
        <strain evidence="2">DSM 2782</strain>
    </source>
</reference>
<dbReference type="InterPro" id="IPR002500">
    <property type="entry name" value="PAPS_reduct_dom"/>
</dbReference>
<dbReference type="GO" id="GO:0003824">
    <property type="term" value="F:catalytic activity"/>
    <property type="evidence" value="ECO:0007669"/>
    <property type="project" value="InterPro"/>
</dbReference>
<dbReference type="Pfam" id="PF01507">
    <property type="entry name" value="PAPS_reduct"/>
    <property type="match status" value="2"/>
</dbReference>
<dbReference type="Proteomes" id="UP000003860">
    <property type="component" value="Unassembled WGS sequence"/>
</dbReference>
<sequence length="332" mass="39482">MICKICSQKIEEGLGYGKGKIYCKECYEKKREFIKSRKYKLELLKSLPLDLKIIKTKILIQEAFDIYGSNIYVSYSGGKDSTVLSHLVRQLQPNILHIFSNTTCEYPETLQHINWEKEHNGMNILIVKPYDKYKKPWNFKRVVKEDGFPMYSKDVANAIRTYRRAKSDKTRQNSIDYITRRFKRFLSYKDLNISDKCCEKLKKTPIKQAARKLGMQCAILGILAEESRQRELDWMNYGCNVFNVKKDNQCKPLSFWTENDIYEYIELYNLKISKLYEMGYERNGCMFCGFGIEYDYNQGKNRYERLSITHPKMHKYLLNNFKDILDECNITY</sequence>
<dbReference type="OrthoDB" id="9774475at2"/>
<dbReference type="PANTHER" id="PTHR43196:SF2">
    <property type="entry name" value="PHOSPHOADENOSINE PHOSPHOSULFATE REDUCTASE"/>
    <property type="match status" value="1"/>
</dbReference>